<protein>
    <submittedName>
        <fullName evidence="2">Uncharacterized protein</fullName>
    </submittedName>
</protein>
<name>A0ABM7SMS4_9MYCO</name>
<dbReference type="Proteomes" id="UP000826012">
    <property type="component" value="Chromosome"/>
</dbReference>
<proteinExistence type="predicted"/>
<evidence type="ECO:0000313" key="3">
    <source>
        <dbReference type="Proteomes" id="UP000826012"/>
    </source>
</evidence>
<dbReference type="EMBL" id="AP024828">
    <property type="protein sequence ID" value="BCZ22565.1"/>
    <property type="molecule type" value="Genomic_DNA"/>
</dbReference>
<evidence type="ECO:0000313" key="2">
    <source>
        <dbReference type="EMBL" id="BCZ22565.1"/>
    </source>
</evidence>
<reference evidence="2 3" key="2">
    <citation type="submission" date="2021-07" db="EMBL/GenBank/DDBJ databases">
        <authorList>
            <person name="Matsumoto Y."/>
            <person name="Motooka D."/>
            <person name="Nakamura S."/>
        </authorList>
    </citation>
    <scope>NUCLEOTIDE SEQUENCE [LARGE SCALE GENOMIC DNA]</scope>
    <source>
        <strain evidence="2 3">TY59</strain>
    </source>
</reference>
<keyword evidence="3" id="KW-1185">Reference proteome</keyword>
<gene>
    <name evidence="2" type="ORF">MTY59_24200</name>
</gene>
<accession>A0ABM7SMS4</accession>
<organism evidence="2 3">
    <name type="scientific">Mycobacterium senriense</name>
    <dbReference type="NCBI Taxonomy" id="2775496"/>
    <lineage>
        <taxon>Bacteria</taxon>
        <taxon>Bacillati</taxon>
        <taxon>Actinomycetota</taxon>
        <taxon>Actinomycetes</taxon>
        <taxon>Mycobacteriales</taxon>
        <taxon>Mycobacteriaceae</taxon>
        <taxon>Mycobacterium</taxon>
        <taxon>Mycobacterium avium complex (MAC)</taxon>
    </lineage>
</organism>
<feature type="region of interest" description="Disordered" evidence="1">
    <location>
        <begin position="40"/>
        <end position="89"/>
    </location>
</feature>
<reference evidence="2 3" key="1">
    <citation type="submission" date="2021-07" db="EMBL/GenBank/DDBJ databases">
        <title>Complete genome sequence of nontuberculous Mycobacterium sp. TY59.</title>
        <authorList>
            <person name="Fukushima K."/>
        </authorList>
    </citation>
    <scope>NUCLEOTIDE SEQUENCE [LARGE SCALE GENOMIC DNA]</scope>
    <source>
        <strain evidence="2 3">TY59</strain>
    </source>
</reference>
<evidence type="ECO:0000256" key="1">
    <source>
        <dbReference type="SAM" id="MobiDB-lite"/>
    </source>
</evidence>
<sequence>MTYVLEGPVTANAAGVSRSTTTASARPYLTAGDVLRAGMRRTAERRQTAAAESTWDSEGGAADQRTKHGEHGTGVLVPAALETPGRMAP</sequence>